<protein>
    <submittedName>
        <fullName evidence="2">Peptidoglycan-binding protein CsiV</fullName>
    </submittedName>
</protein>
<evidence type="ECO:0000313" key="3">
    <source>
        <dbReference type="Proteomes" id="UP000294980"/>
    </source>
</evidence>
<reference evidence="2 3" key="1">
    <citation type="submission" date="2019-03" db="EMBL/GenBank/DDBJ databases">
        <title>Genomic Encyclopedia of Type Strains, Phase IV (KMG-IV): sequencing the most valuable type-strain genomes for metagenomic binning, comparative biology and taxonomic classification.</title>
        <authorList>
            <person name="Goeker M."/>
        </authorList>
    </citation>
    <scope>NUCLEOTIDE SEQUENCE [LARGE SCALE GENOMIC DNA]</scope>
    <source>
        <strain evidence="2 3">DSM 23344</strain>
    </source>
</reference>
<dbReference type="Proteomes" id="UP000294980">
    <property type="component" value="Unassembled WGS sequence"/>
</dbReference>
<dbReference type="AlphaFoldDB" id="A0A4R2KNG9"/>
<evidence type="ECO:0000313" key="2">
    <source>
        <dbReference type="EMBL" id="TCO75711.1"/>
    </source>
</evidence>
<feature type="chain" id="PRO_5020778750" evidence="1">
    <location>
        <begin position="34"/>
        <end position="443"/>
    </location>
</feature>
<evidence type="ECO:0000256" key="1">
    <source>
        <dbReference type="SAM" id="SignalP"/>
    </source>
</evidence>
<dbReference type="OrthoDB" id="5566524at2"/>
<name>A0A4R2KNG9_9GAMM</name>
<feature type="signal peptide" evidence="1">
    <location>
        <begin position="1"/>
        <end position="33"/>
    </location>
</feature>
<accession>A0A4R2KNG9</accession>
<dbReference type="Pfam" id="PF10972">
    <property type="entry name" value="CsiV"/>
    <property type="match status" value="1"/>
</dbReference>
<proteinExistence type="predicted"/>
<dbReference type="RefSeq" id="WP_117317791.1">
    <property type="nucleotide sequence ID" value="NZ_QQSW01000009.1"/>
</dbReference>
<sequence length="443" mass="48029">MPPDRLSSTAGPRFSLALALAAAAPLFAGPASAQTSPSGQGDPWYRIEILVFRQPGSSGFAAEAWAPEPTLNYPSRYRHLIDRDLADARQQRFPGSRSHIDALGMQNLLLVEPRSRSVPELETLADPLPLGEDIPVAATVATGAEAPEVETAGAGTLAVDTPAVDAPVALDDPDLLPDGPLPIDPPRADARLDLDDPELPLPPPPAFTLLPDGLKELNRDAARMRSAGYDVLMHAAWVQPVAAESDSRAIILDRSGDLDTTAWPALQGSVSIHLSRYLHISTRLWLNTQGEYLHPDWRMPPPPLAPASVQLTLPGLDDWYARRVEHFGGVDVARPDGLVAPPARVRVETPDDAAPAMADEPDPVDSGYPWRHAILLEQSRRMRGGELHYIDHPVLGVLVKMTLLEGGDWRKTYRETRDWQWNDRHNAVIAGEGGVTAPRGSPP</sequence>
<dbReference type="InterPro" id="IPR021241">
    <property type="entry name" value="CsiV"/>
</dbReference>
<keyword evidence="3" id="KW-1185">Reference proteome</keyword>
<gene>
    <name evidence="2" type="ORF">EV688_107133</name>
</gene>
<organism evidence="2 3">
    <name type="scientific">Chromatocurvus halotolerans</name>
    <dbReference type="NCBI Taxonomy" id="1132028"/>
    <lineage>
        <taxon>Bacteria</taxon>
        <taxon>Pseudomonadati</taxon>
        <taxon>Pseudomonadota</taxon>
        <taxon>Gammaproteobacteria</taxon>
        <taxon>Cellvibrionales</taxon>
        <taxon>Halieaceae</taxon>
        <taxon>Chromatocurvus</taxon>
    </lineage>
</organism>
<keyword evidence="1" id="KW-0732">Signal</keyword>
<comment type="caution">
    <text evidence="2">The sequence shown here is derived from an EMBL/GenBank/DDBJ whole genome shotgun (WGS) entry which is preliminary data.</text>
</comment>
<dbReference type="EMBL" id="SLWX01000007">
    <property type="protein sequence ID" value="TCO75711.1"/>
    <property type="molecule type" value="Genomic_DNA"/>
</dbReference>